<name>A0A3E2TEZ9_9FIRM</name>
<comment type="caution">
    <text evidence="8">The sequence shown here is derived from an EMBL/GenBank/DDBJ whole genome shotgun (WGS) entry which is preliminary data.</text>
</comment>
<keyword evidence="2" id="KW-1003">Cell membrane</keyword>
<feature type="transmembrane region" description="Helical" evidence="6">
    <location>
        <begin position="124"/>
        <end position="145"/>
    </location>
</feature>
<dbReference type="InterPro" id="IPR003740">
    <property type="entry name" value="YitT"/>
</dbReference>
<protein>
    <submittedName>
        <fullName evidence="8">YitT family protein</fullName>
    </submittedName>
</protein>
<dbReference type="Gene3D" id="3.30.70.120">
    <property type="match status" value="1"/>
</dbReference>
<keyword evidence="3 6" id="KW-0812">Transmembrane</keyword>
<evidence type="ECO:0000259" key="7">
    <source>
        <dbReference type="Pfam" id="PF10035"/>
    </source>
</evidence>
<dbReference type="CDD" id="cd16380">
    <property type="entry name" value="YitT_C"/>
    <property type="match status" value="1"/>
</dbReference>
<comment type="subcellular location">
    <subcellularLocation>
        <location evidence="1">Cell membrane</location>
        <topology evidence="1">Multi-pass membrane protein</topology>
    </subcellularLocation>
</comment>
<organism evidence="8 9">
    <name type="scientific">Coprococcus catus</name>
    <dbReference type="NCBI Taxonomy" id="116085"/>
    <lineage>
        <taxon>Bacteria</taxon>
        <taxon>Bacillati</taxon>
        <taxon>Bacillota</taxon>
        <taxon>Clostridia</taxon>
        <taxon>Lachnospirales</taxon>
        <taxon>Lachnospiraceae</taxon>
        <taxon>Coprococcus</taxon>
    </lineage>
</organism>
<evidence type="ECO:0000313" key="8">
    <source>
        <dbReference type="EMBL" id="RGB73896.1"/>
    </source>
</evidence>
<evidence type="ECO:0000256" key="5">
    <source>
        <dbReference type="ARBA" id="ARBA00023136"/>
    </source>
</evidence>
<dbReference type="Pfam" id="PF10035">
    <property type="entry name" value="DUF2179"/>
    <property type="match status" value="1"/>
</dbReference>
<feature type="transmembrane region" description="Helical" evidence="6">
    <location>
        <begin position="166"/>
        <end position="186"/>
    </location>
</feature>
<feature type="domain" description="DUF2179" evidence="7">
    <location>
        <begin position="239"/>
        <end position="293"/>
    </location>
</feature>
<feature type="transmembrane region" description="Helical" evidence="6">
    <location>
        <begin position="192"/>
        <end position="213"/>
    </location>
</feature>
<dbReference type="PANTHER" id="PTHR33545:SF9">
    <property type="entry name" value="UPF0750 MEMBRANE PROTEIN YITE"/>
    <property type="match status" value="1"/>
</dbReference>
<dbReference type="InterPro" id="IPR019264">
    <property type="entry name" value="DUF2179"/>
</dbReference>
<evidence type="ECO:0000256" key="2">
    <source>
        <dbReference type="ARBA" id="ARBA00022475"/>
    </source>
</evidence>
<proteinExistence type="predicted"/>
<feature type="transmembrane region" description="Helical" evidence="6">
    <location>
        <begin position="27"/>
        <end position="48"/>
    </location>
</feature>
<dbReference type="AlphaFoldDB" id="A0A3E2TEZ9"/>
<dbReference type="Pfam" id="PF02588">
    <property type="entry name" value="YitT_membrane"/>
    <property type="match status" value="1"/>
</dbReference>
<dbReference type="InterPro" id="IPR051461">
    <property type="entry name" value="UPF0750_membrane"/>
</dbReference>
<keyword evidence="4 6" id="KW-1133">Transmembrane helix</keyword>
<accession>A0A3E2TEZ9</accession>
<dbReference type="GO" id="GO:0005886">
    <property type="term" value="C:plasma membrane"/>
    <property type="evidence" value="ECO:0007669"/>
    <property type="project" value="UniProtKB-SubCell"/>
</dbReference>
<evidence type="ECO:0000256" key="6">
    <source>
        <dbReference type="SAM" id="Phobius"/>
    </source>
</evidence>
<keyword evidence="5 6" id="KW-0472">Membrane</keyword>
<evidence type="ECO:0000313" key="9">
    <source>
        <dbReference type="Proteomes" id="UP000260773"/>
    </source>
</evidence>
<gene>
    <name evidence="8" type="ORF">DW070_15615</name>
</gene>
<dbReference type="InterPro" id="IPR015867">
    <property type="entry name" value="N-reg_PII/ATP_PRibTrfase_C"/>
</dbReference>
<dbReference type="EMBL" id="QVEP01000063">
    <property type="protein sequence ID" value="RGB73896.1"/>
    <property type="molecule type" value="Genomic_DNA"/>
</dbReference>
<evidence type="ECO:0000256" key="3">
    <source>
        <dbReference type="ARBA" id="ARBA00022692"/>
    </source>
</evidence>
<sequence>MTTGLNHGYGGVKVNKKLNVKGFCTDLAYDLVGSVLYAAGIVCFVNPANMAPGGMSGVAILLNYLWGLPIGTMTIVLNIPLLILSYIFLGKSLTWKTVKSLVISSLMVDLIMARYAPIYAGDRMIGGVFGGVLMGAGLAIIFLRGSTTGGTDIISFLVKKWYPHVPIGRMIMVVDCIIIGVSVLVFGNLESALYGLISLYCCSMVIDSIIYGLDKGSMVMVVSEKNDEIAAQIMDELERGVTLLKGQGAYTGTDRDVLMCAVRKQQFARVRAIIYEKDPNAFVIVSETSEVLGEGFKQVSGS</sequence>
<dbReference type="PANTHER" id="PTHR33545">
    <property type="entry name" value="UPF0750 MEMBRANE PROTEIN YITT-RELATED"/>
    <property type="match status" value="1"/>
</dbReference>
<evidence type="ECO:0000256" key="1">
    <source>
        <dbReference type="ARBA" id="ARBA00004651"/>
    </source>
</evidence>
<dbReference type="Proteomes" id="UP000260773">
    <property type="component" value="Unassembled WGS sequence"/>
</dbReference>
<reference evidence="8 9" key="1">
    <citation type="submission" date="2018-08" db="EMBL/GenBank/DDBJ databases">
        <title>A genome reference for cultivated species of the human gut microbiota.</title>
        <authorList>
            <person name="Zou Y."/>
            <person name="Xue W."/>
            <person name="Luo G."/>
        </authorList>
    </citation>
    <scope>NUCLEOTIDE SEQUENCE [LARGE SCALE GENOMIC DNA]</scope>
    <source>
        <strain evidence="8 9">AF45-17</strain>
    </source>
</reference>
<evidence type="ECO:0000256" key="4">
    <source>
        <dbReference type="ARBA" id="ARBA00022989"/>
    </source>
</evidence>
<dbReference type="PIRSF" id="PIRSF006483">
    <property type="entry name" value="Membrane_protein_YitT"/>
    <property type="match status" value="1"/>
</dbReference>
<feature type="transmembrane region" description="Helical" evidence="6">
    <location>
        <begin position="68"/>
        <end position="89"/>
    </location>
</feature>